<evidence type="ECO:0000313" key="3">
    <source>
        <dbReference type="Proteomes" id="UP000020773"/>
    </source>
</evidence>
<dbReference type="PATRIC" id="fig|1339316.3.peg.516"/>
<dbReference type="Proteomes" id="UP000020773">
    <property type="component" value="Unassembled WGS sequence"/>
</dbReference>
<accession>A0A015XJG1</accession>
<protein>
    <submittedName>
        <fullName evidence="2">Transcriptional regulatory family protein</fullName>
    </submittedName>
</protein>
<dbReference type="GO" id="GO:0003677">
    <property type="term" value="F:DNA binding"/>
    <property type="evidence" value="ECO:0007669"/>
    <property type="project" value="InterPro"/>
</dbReference>
<dbReference type="InterPro" id="IPR016032">
    <property type="entry name" value="Sig_transdc_resp-reg_C-effctor"/>
</dbReference>
<dbReference type="EMBL" id="JGDB01000013">
    <property type="protein sequence ID" value="EXY92735.1"/>
    <property type="molecule type" value="Genomic_DNA"/>
</dbReference>
<evidence type="ECO:0000313" key="2">
    <source>
        <dbReference type="EMBL" id="EXY92735.1"/>
    </source>
</evidence>
<sequence>MLFYSFFIISVIKIVICFIHYKNNDTFAEINCEKRMVMSWGKTILGCLIGGYALLGLLGGNYAYEQEVKALHVYADSVFHEAFHVELQKRGMDQVESWRYGCEDSFVSSVDTAFKKVTIQDEYGTYSFRVDAMKIRKNIVSSPGEQGLHTVVCLTHPLSVDTLNILWRTMLNERQKFPIRTGLKLTVSDNNGVVRSSFSPDSLSCLSYSSIFTYYVGYRCEIEILGFVSISFFSVFVNIVWTLIGVVVAFVLCVILTIYIYKLSVHPPKIKEVTTYIQTVAVKKGTLPIYDLKDDLKLDVGKGVLICENMEVSLTPQQRVLLVLFIKAENHTLSMSQIMADVWPGKSISPDCFHKAIERLRDLLRQLPMTIQIEYLGEEIYQMQIL</sequence>
<gene>
    <name evidence="2" type="ORF">M125_0522</name>
</gene>
<dbReference type="AlphaFoldDB" id="A0A015XJG1"/>
<name>A0A015XJG1_BACFG</name>
<feature type="transmembrane region" description="Helical" evidence="1">
    <location>
        <begin position="44"/>
        <end position="64"/>
    </location>
</feature>
<reference evidence="2 3" key="1">
    <citation type="submission" date="2014-02" db="EMBL/GenBank/DDBJ databases">
        <authorList>
            <person name="Sears C."/>
            <person name="Carroll K."/>
            <person name="Sack B.R."/>
            <person name="Qadri F."/>
            <person name="Myers L.L."/>
            <person name="Chung G.-T."/>
            <person name="Escheverria P."/>
            <person name="Fraser C.M."/>
            <person name="Sadzewicz L."/>
            <person name="Shefchek K.A."/>
            <person name="Tallon L."/>
            <person name="Das S.P."/>
            <person name="Daugherty S."/>
            <person name="Mongodin E.F."/>
        </authorList>
    </citation>
    <scope>NUCLEOTIDE SEQUENCE [LARGE SCALE GENOMIC DNA]</scope>
    <source>
        <strain evidence="3">3998T(B)3</strain>
    </source>
</reference>
<proteinExistence type="predicted"/>
<dbReference type="Gene3D" id="1.10.10.10">
    <property type="entry name" value="Winged helix-like DNA-binding domain superfamily/Winged helix DNA-binding domain"/>
    <property type="match status" value="1"/>
</dbReference>
<feature type="transmembrane region" description="Helical" evidence="1">
    <location>
        <begin position="6"/>
        <end position="23"/>
    </location>
</feature>
<keyword evidence="1" id="KW-1133">Transmembrane helix</keyword>
<comment type="caution">
    <text evidence="2">The sequence shown here is derived from an EMBL/GenBank/DDBJ whole genome shotgun (WGS) entry which is preliminary data.</text>
</comment>
<dbReference type="GO" id="GO:0006355">
    <property type="term" value="P:regulation of DNA-templated transcription"/>
    <property type="evidence" value="ECO:0007669"/>
    <property type="project" value="InterPro"/>
</dbReference>
<keyword evidence="1" id="KW-0472">Membrane</keyword>
<evidence type="ECO:0000256" key="1">
    <source>
        <dbReference type="SAM" id="Phobius"/>
    </source>
</evidence>
<dbReference type="SUPFAM" id="SSF46894">
    <property type="entry name" value="C-terminal effector domain of the bipartite response regulators"/>
    <property type="match status" value="1"/>
</dbReference>
<feature type="transmembrane region" description="Helical" evidence="1">
    <location>
        <begin position="239"/>
        <end position="261"/>
    </location>
</feature>
<keyword evidence="1" id="KW-0812">Transmembrane</keyword>
<dbReference type="InterPro" id="IPR036388">
    <property type="entry name" value="WH-like_DNA-bd_sf"/>
</dbReference>
<organism evidence="2 3">
    <name type="scientific">Bacteroides fragilis str. 3998T(B)3</name>
    <dbReference type="NCBI Taxonomy" id="1339316"/>
    <lineage>
        <taxon>Bacteria</taxon>
        <taxon>Pseudomonadati</taxon>
        <taxon>Bacteroidota</taxon>
        <taxon>Bacteroidia</taxon>
        <taxon>Bacteroidales</taxon>
        <taxon>Bacteroidaceae</taxon>
        <taxon>Bacteroides</taxon>
    </lineage>
</organism>